<dbReference type="PANTHER" id="PTHR43133:SF46">
    <property type="entry name" value="RNA POLYMERASE SIGMA-70 FACTOR ECF SUBFAMILY"/>
    <property type="match status" value="1"/>
</dbReference>
<keyword evidence="3" id="KW-0731">Sigma factor</keyword>
<feature type="domain" description="RNA polymerase sigma-70 region 2" evidence="5">
    <location>
        <begin position="27"/>
        <end position="85"/>
    </location>
</feature>
<dbReference type="SUPFAM" id="SSF88946">
    <property type="entry name" value="Sigma2 domain of RNA polymerase sigma factors"/>
    <property type="match status" value="1"/>
</dbReference>
<dbReference type="Gene3D" id="1.10.10.10">
    <property type="entry name" value="Winged helix-like DNA-binding domain superfamily/Winged helix DNA-binding domain"/>
    <property type="match status" value="1"/>
</dbReference>
<dbReference type="InterPro" id="IPR039425">
    <property type="entry name" value="RNA_pol_sigma-70-like"/>
</dbReference>
<dbReference type="GO" id="GO:0003677">
    <property type="term" value="F:DNA binding"/>
    <property type="evidence" value="ECO:0007669"/>
    <property type="project" value="InterPro"/>
</dbReference>
<dbReference type="GO" id="GO:0006352">
    <property type="term" value="P:DNA-templated transcription initiation"/>
    <property type="evidence" value="ECO:0007669"/>
    <property type="project" value="InterPro"/>
</dbReference>
<keyword evidence="2" id="KW-0805">Transcription regulation</keyword>
<gene>
    <name evidence="7" type="ORF">EZE20_10915</name>
</gene>
<dbReference type="RefSeq" id="WP_132117459.1">
    <property type="nucleotide sequence ID" value="NZ_SMJU01000006.1"/>
</dbReference>
<reference evidence="7 8" key="1">
    <citation type="submission" date="2019-02" db="EMBL/GenBank/DDBJ databases">
        <title>Arundinibacter roseus gen. nov., sp. nov., a new member of the family Cytophagaceae.</title>
        <authorList>
            <person name="Szuroczki S."/>
            <person name="Khayer B."/>
            <person name="Sproer C."/>
            <person name="Toumi M."/>
            <person name="Szabo A."/>
            <person name="Felfoldi T."/>
            <person name="Schumann P."/>
            <person name="Toth E."/>
        </authorList>
    </citation>
    <scope>NUCLEOTIDE SEQUENCE [LARGE SCALE GENOMIC DNA]</scope>
    <source>
        <strain evidence="7 8">DMA-k-7a</strain>
    </source>
</reference>
<dbReference type="AlphaFoldDB" id="A0A4R4KBM4"/>
<evidence type="ECO:0000313" key="7">
    <source>
        <dbReference type="EMBL" id="TDB65210.1"/>
    </source>
</evidence>
<name>A0A4R4KBM4_9BACT</name>
<organism evidence="7 8">
    <name type="scientific">Arundinibacter roseus</name>
    <dbReference type="NCBI Taxonomy" id="2070510"/>
    <lineage>
        <taxon>Bacteria</taxon>
        <taxon>Pseudomonadati</taxon>
        <taxon>Bacteroidota</taxon>
        <taxon>Cytophagia</taxon>
        <taxon>Cytophagales</taxon>
        <taxon>Spirosomataceae</taxon>
        <taxon>Arundinibacter</taxon>
    </lineage>
</organism>
<evidence type="ECO:0000256" key="4">
    <source>
        <dbReference type="ARBA" id="ARBA00023163"/>
    </source>
</evidence>
<keyword evidence="8" id="KW-1185">Reference proteome</keyword>
<dbReference type="InterPro" id="IPR007627">
    <property type="entry name" value="RNA_pol_sigma70_r2"/>
</dbReference>
<evidence type="ECO:0000256" key="3">
    <source>
        <dbReference type="ARBA" id="ARBA00023082"/>
    </source>
</evidence>
<dbReference type="InterPro" id="IPR013325">
    <property type="entry name" value="RNA_pol_sigma_r2"/>
</dbReference>
<evidence type="ECO:0000259" key="6">
    <source>
        <dbReference type="Pfam" id="PF08281"/>
    </source>
</evidence>
<dbReference type="CDD" id="cd06171">
    <property type="entry name" value="Sigma70_r4"/>
    <property type="match status" value="1"/>
</dbReference>
<dbReference type="Gene3D" id="1.10.1740.10">
    <property type="match status" value="1"/>
</dbReference>
<dbReference type="PANTHER" id="PTHR43133">
    <property type="entry name" value="RNA POLYMERASE ECF-TYPE SIGMA FACTO"/>
    <property type="match status" value="1"/>
</dbReference>
<feature type="domain" description="RNA polymerase sigma factor 70 region 4 type 2" evidence="6">
    <location>
        <begin position="126"/>
        <end position="176"/>
    </location>
</feature>
<accession>A0A4R4KBM4</accession>
<evidence type="ECO:0000259" key="5">
    <source>
        <dbReference type="Pfam" id="PF04542"/>
    </source>
</evidence>
<dbReference type="Proteomes" id="UP000295706">
    <property type="component" value="Unassembled WGS sequence"/>
</dbReference>
<dbReference type="InterPro" id="IPR013249">
    <property type="entry name" value="RNA_pol_sigma70_r4_t2"/>
</dbReference>
<dbReference type="Pfam" id="PF08281">
    <property type="entry name" value="Sigma70_r4_2"/>
    <property type="match status" value="1"/>
</dbReference>
<sequence length="188" mass="22099">MQSVLKPEDLILWKDFKNSSSEAFSLLYSTYFPILITYGKRLGADPMAVQDAVHDLFLDLWRMRENLSDSVSIQFYLCRSLRRRLHIQAKMLLPILEESPERQPQTECFESALIREEAAQYACLFLDKMLEVLSRREKEVVLLKYYKNNSVREVANLLAIKEQTVRNLMHRAMLKLRKQSFNASSLYV</sequence>
<dbReference type="SUPFAM" id="SSF88659">
    <property type="entry name" value="Sigma3 and sigma4 domains of RNA polymerase sigma factors"/>
    <property type="match status" value="1"/>
</dbReference>
<dbReference type="GO" id="GO:0016987">
    <property type="term" value="F:sigma factor activity"/>
    <property type="evidence" value="ECO:0007669"/>
    <property type="project" value="UniProtKB-KW"/>
</dbReference>
<dbReference type="NCBIfam" id="TIGR02937">
    <property type="entry name" value="sigma70-ECF"/>
    <property type="match status" value="1"/>
</dbReference>
<keyword evidence="4" id="KW-0804">Transcription</keyword>
<evidence type="ECO:0000256" key="1">
    <source>
        <dbReference type="ARBA" id="ARBA00010641"/>
    </source>
</evidence>
<evidence type="ECO:0000313" key="8">
    <source>
        <dbReference type="Proteomes" id="UP000295706"/>
    </source>
</evidence>
<dbReference type="InterPro" id="IPR014284">
    <property type="entry name" value="RNA_pol_sigma-70_dom"/>
</dbReference>
<comment type="similarity">
    <text evidence="1">Belongs to the sigma-70 factor family. ECF subfamily.</text>
</comment>
<dbReference type="EMBL" id="SMJU01000006">
    <property type="protein sequence ID" value="TDB65210.1"/>
    <property type="molecule type" value="Genomic_DNA"/>
</dbReference>
<proteinExistence type="inferred from homology"/>
<dbReference type="Pfam" id="PF04542">
    <property type="entry name" value="Sigma70_r2"/>
    <property type="match status" value="1"/>
</dbReference>
<protein>
    <submittedName>
        <fullName evidence="7">Sigma-70 family RNA polymerase sigma factor</fullName>
    </submittedName>
</protein>
<dbReference type="OrthoDB" id="9150024at2"/>
<dbReference type="InterPro" id="IPR013324">
    <property type="entry name" value="RNA_pol_sigma_r3/r4-like"/>
</dbReference>
<comment type="caution">
    <text evidence="7">The sequence shown here is derived from an EMBL/GenBank/DDBJ whole genome shotgun (WGS) entry which is preliminary data.</text>
</comment>
<dbReference type="InterPro" id="IPR036388">
    <property type="entry name" value="WH-like_DNA-bd_sf"/>
</dbReference>
<evidence type="ECO:0000256" key="2">
    <source>
        <dbReference type="ARBA" id="ARBA00023015"/>
    </source>
</evidence>